<evidence type="ECO:0000256" key="3">
    <source>
        <dbReference type="ARBA" id="ARBA00023242"/>
    </source>
</evidence>
<dbReference type="InterPro" id="IPR035979">
    <property type="entry name" value="RBD_domain_sf"/>
</dbReference>
<name>A0A5J4WFX9_9EUKA</name>
<dbReference type="Proteomes" id="UP000324800">
    <property type="component" value="Unassembled WGS sequence"/>
</dbReference>
<dbReference type="InterPro" id="IPR051183">
    <property type="entry name" value="U1_U11-U12_snRNP_70-35kDa"/>
</dbReference>
<dbReference type="EMBL" id="SNRW01002140">
    <property type="protein sequence ID" value="KAA6393788.1"/>
    <property type="molecule type" value="Genomic_DNA"/>
</dbReference>
<evidence type="ECO:0000256" key="2">
    <source>
        <dbReference type="ARBA" id="ARBA00022884"/>
    </source>
</evidence>
<evidence type="ECO:0000313" key="9">
    <source>
        <dbReference type="EMBL" id="KAA6393788.1"/>
    </source>
</evidence>
<feature type="domain" description="RRM" evidence="8">
    <location>
        <begin position="99"/>
        <end position="176"/>
    </location>
</feature>
<feature type="region of interest" description="Disordered" evidence="7">
    <location>
        <begin position="245"/>
        <end position="395"/>
    </location>
</feature>
<dbReference type="PANTHER" id="PTHR13952:SF5">
    <property type="entry name" value="U1 SMALL NUCLEAR RIBONUCLEOPROTEIN 70 KDA"/>
    <property type="match status" value="1"/>
</dbReference>
<accession>A0A5J4WFX9</accession>
<feature type="compositionally biased region" description="Acidic residues" evidence="7">
    <location>
        <begin position="345"/>
        <end position="367"/>
    </location>
</feature>
<dbReference type="Pfam" id="PF12220">
    <property type="entry name" value="U1snRNP70_N"/>
    <property type="match status" value="1"/>
</dbReference>
<dbReference type="PANTHER" id="PTHR13952">
    <property type="entry name" value="U1 SMALL NUCLEAR RIBONUCLEOPROTEIN 70 KD"/>
    <property type="match status" value="1"/>
</dbReference>
<dbReference type="PROSITE" id="PS50102">
    <property type="entry name" value="RRM"/>
    <property type="match status" value="1"/>
</dbReference>
<feature type="coiled-coil region" evidence="6">
    <location>
        <begin position="56"/>
        <end position="83"/>
    </location>
</feature>
<dbReference type="GO" id="GO:0030619">
    <property type="term" value="F:U1 snRNA binding"/>
    <property type="evidence" value="ECO:0007669"/>
    <property type="project" value="TreeGrafter"/>
</dbReference>
<comment type="caution">
    <text evidence="9">The sequence shown here is derived from an EMBL/GenBank/DDBJ whole genome shotgun (WGS) entry which is preliminary data.</text>
</comment>
<feature type="compositionally biased region" description="Basic and acidic residues" evidence="7">
    <location>
        <begin position="278"/>
        <end position="319"/>
    </location>
</feature>
<evidence type="ECO:0000256" key="1">
    <source>
        <dbReference type="ARBA" id="ARBA00004123"/>
    </source>
</evidence>
<evidence type="ECO:0000256" key="7">
    <source>
        <dbReference type="SAM" id="MobiDB-lite"/>
    </source>
</evidence>
<comment type="subcellular location">
    <subcellularLocation>
        <location evidence="1">Nucleus</location>
    </subcellularLocation>
</comment>
<dbReference type="Gene3D" id="3.30.70.330">
    <property type="match status" value="1"/>
</dbReference>
<organism evidence="9 10">
    <name type="scientific">Streblomastix strix</name>
    <dbReference type="NCBI Taxonomy" id="222440"/>
    <lineage>
        <taxon>Eukaryota</taxon>
        <taxon>Metamonada</taxon>
        <taxon>Preaxostyla</taxon>
        <taxon>Oxymonadida</taxon>
        <taxon>Streblomastigidae</taxon>
        <taxon>Streblomastix</taxon>
    </lineage>
</organism>
<evidence type="ECO:0000259" key="8">
    <source>
        <dbReference type="PROSITE" id="PS50102"/>
    </source>
</evidence>
<feature type="compositionally biased region" description="Basic residues" evidence="7">
    <location>
        <begin position="372"/>
        <end position="386"/>
    </location>
</feature>
<dbReference type="InterPro" id="IPR012677">
    <property type="entry name" value="Nucleotide-bd_a/b_plait_sf"/>
</dbReference>
<reference evidence="9 10" key="1">
    <citation type="submission" date="2019-03" db="EMBL/GenBank/DDBJ databases">
        <title>Single cell metagenomics reveals metabolic interactions within the superorganism composed of flagellate Streblomastix strix and complex community of Bacteroidetes bacteria on its surface.</title>
        <authorList>
            <person name="Treitli S.C."/>
            <person name="Kolisko M."/>
            <person name="Husnik F."/>
            <person name="Keeling P."/>
            <person name="Hampl V."/>
        </authorList>
    </citation>
    <scope>NUCLEOTIDE SEQUENCE [LARGE SCALE GENOMIC DNA]</scope>
    <source>
        <strain evidence="9">ST1C</strain>
    </source>
</reference>
<keyword evidence="2 5" id="KW-0694">RNA-binding</keyword>
<dbReference type="GO" id="GO:0003729">
    <property type="term" value="F:mRNA binding"/>
    <property type="evidence" value="ECO:0007669"/>
    <property type="project" value="TreeGrafter"/>
</dbReference>
<feature type="compositionally biased region" description="Basic residues" evidence="7">
    <location>
        <begin position="258"/>
        <end position="277"/>
    </location>
</feature>
<dbReference type="GO" id="GO:0000398">
    <property type="term" value="P:mRNA splicing, via spliceosome"/>
    <property type="evidence" value="ECO:0007669"/>
    <property type="project" value="TreeGrafter"/>
</dbReference>
<dbReference type="GO" id="GO:0071004">
    <property type="term" value="C:U2-type prespliceosome"/>
    <property type="evidence" value="ECO:0007669"/>
    <property type="project" value="TreeGrafter"/>
</dbReference>
<gene>
    <name evidence="9" type="ORF">EZS28_010683</name>
</gene>
<dbReference type="AlphaFoldDB" id="A0A5J4WFX9"/>
<dbReference type="GO" id="GO:0005685">
    <property type="term" value="C:U1 snRNP"/>
    <property type="evidence" value="ECO:0007669"/>
    <property type="project" value="TreeGrafter"/>
</dbReference>
<keyword evidence="4 9" id="KW-0687">Ribonucleoprotein</keyword>
<dbReference type="Pfam" id="PF00076">
    <property type="entry name" value="RRM_1"/>
    <property type="match status" value="1"/>
</dbReference>
<dbReference type="InterPro" id="IPR000504">
    <property type="entry name" value="RRM_dom"/>
</dbReference>
<sequence length="395" mass="46052">MGRQLSGDVLALFKPNQPLIFVPPPPTHSLTRLTGISNLLNQFETALPEGAEFTDIESTFERKKRIMKERKELNDEKIKEKLRHWDPKKDKNLTKEPDNTIIVTRLSYEATESQLIKVFGAYGKIRHVRIIKDQKGKPKGYAFVEYERKDDAEKAYRQANGIEIDKRRVVVDKERGRIRSSWRPRRLGGGIGSTREANDLVSEAVLGIKLKPLPPKSGQKLQPFDMDQFGYSSFRPTGANSYYLNPTGGLLHSDREHHSHHHSHGHSHHHHHHRHRSHDKDKDKDDKDRKKDKEGKKDIKRDYDKDSESESDDERDKKKEKDKKRRDKDEDKQMQKTKRKREQEQSDESEGEIEDSSSDSAMDDESDDGKSGKRRRKDHGRGRKRRREESSDDED</sequence>
<dbReference type="InterPro" id="IPR022023">
    <property type="entry name" value="U1snRNP70_N"/>
</dbReference>
<evidence type="ECO:0000256" key="6">
    <source>
        <dbReference type="SAM" id="Coils"/>
    </source>
</evidence>
<dbReference type="GO" id="GO:0071011">
    <property type="term" value="C:precatalytic spliceosome"/>
    <property type="evidence" value="ECO:0007669"/>
    <property type="project" value="TreeGrafter"/>
</dbReference>
<evidence type="ECO:0000256" key="5">
    <source>
        <dbReference type="PROSITE-ProRule" id="PRU00176"/>
    </source>
</evidence>
<evidence type="ECO:0000313" key="10">
    <source>
        <dbReference type="Proteomes" id="UP000324800"/>
    </source>
</evidence>
<keyword evidence="3" id="KW-0539">Nucleus</keyword>
<dbReference type="SMART" id="SM00360">
    <property type="entry name" value="RRM"/>
    <property type="match status" value="1"/>
</dbReference>
<keyword evidence="6" id="KW-0175">Coiled coil</keyword>
<dbReference type="OrthoDB" id="4207594at2759"/>
<dbReference type="SUPFAM" id="SSF54928">
    <property type="entry name" value="RNA-binding domain, RBD"/>
    <property type="match status" value="1"/>
</dbReference>
<protein>
    <submittedName>
        <fullName evidence="9">Putative U1 small nuclear ribonucleoprotein 70 kDa</fullName>
    </submittedName>
</protein>
<proteinExistence type="predicted"/>
<dbReference type="FunFam" id="3.30.70.330:FF:000132">
    <property type="entry name" value="Small nuclear ribonucleoprotein U11/U12 subunit 35"/>
    <property type="match status" value="1"/>
</dbReference>
<evidence type="ECO:0000256" key="4">
    <source>
        <dbReference type="ARBA" id="ARBA00023274"/>
    </source>
</evidence>